<proteinExistence type="inferred from homology"/>
<keyword evidence="3" id="KW-0687">Ribonucleoprotein</keyword>
<dbReference type="InterPro" id="IPR014722">
    <property type="entry name" value="Rib_uL2_dom2"/>
</dbReference>
<evidence type="ECO:0000256" key="2">
    <source>
        <dbReference type="ARBA" id="ARBA00022980"/>
    </source>
</evidence>
<keyword evidence="8" id="KW-1185">Reference proteome</keyword>
<evidence type="ECO:0000256" key="5">
    <source>
        <dbReference type="ARBA" id="ARBA00035318"/>
    </source>
</evidence>
<evidence type="ECO:0000256" key="4">
    <source>
        <dbReference type="ARBA" id="ARBA00035215"/>
    </source>
</evidence>
<dbReference type="GO" id="GO:0003723">
    <property type="term" value="F:RNA binding"/>
    <property type="evidence" value="ECO:0007669"/>
    <property type="project" value="InterPro"/>
</dbReference>
<dbReference type="Gene3D" id="6.10.250.2270">
    <property type="match status" value="1"/>
</dbReference>
<dbReference type="PANTHER" id="PTHR11127">
    <property type="entry name" value="60S RIBOSOMAL PROTEIN L14"/>
    <property type="match status" value="1"/>
</dbReference>
<dbReference type="Proteomes" id="UP001186944">
    <property type="component" value="Unassembled WGS sequence"/>
</dbReference>
<dbReference type="GO" id="GO:0042273">
    <property type="term" value="P:ribosomal large subunit biogenesis"/>
    <property type="evidence" value="ECO:0007669"/>
    <property type="project" value="TreeGrafter"/>
</dbReference>
<gene>
    <name evidence="7" type="ORF">FSP39_013270</name>
</gene>
<protein>
    <recommendedName>
        <fullName evidence="4">Large ribosomal subunit protein eL14</fullName>
    </recommendedName>
    <alternativeName>
        <fullName evidence="5">60S ribosomal protein L14</fullName>
    </alternativeName>
</protein>
<dbReference type="CDD" id="cd23702">
    <property type="entry name" value="eL14"/>
    <property type="match status" value="1"/>
</dbReference>
<dbReference type="GO" id="GO:0022625">
    <property type="term" value="C:cytosolic large ribosomal subunit"/>
    <property type="evidence" value="ECO:0007669"/>
    <property type="project" value="TreeGrafter"/>
</dbReference>
<evidence type="ECO:0000256" key="1">
    <source>
        <dbReference type="ARBA" id="ARBA00006592"/>
    </source>
</evidence>
<comment type="caution">
    <text evidence="7">The sequence shown here is derived from an EMBL/GenBank/DDBJ whole genome shotgun (WGS) entry which is preliminary data.</text>
</comment>
<dbReference type="InterPro" id="IPR008991">
    <property type="entry name" value="Translation_prot_SH3-like_sf"/>
</dbReference>
<dbReference type="Gene3D" id="2.30.30.30">
    <property type="match status" value="1"/>
</dbReference>
<dbReference type="InterPro" id="IPR002784">
    <property type="entry name" value="Ribosomal_eL14_dom"/>
</dbReference>
<feature type="domain" description="Large ribosomal subunit protein eL14" evidence="6">
    <location>
        <begin position="79"/>
        <end position="153"/>
    </location>
</feature>
<evidence type="ECO:0000256" key="3">
    <source>
        <dbReference type="ARBA" id="ARBA00023274"/>
    </source>
</evidence>
<name>A0AA89BLZ7_PINIB</name>
<dbReference type="Pfam" id="PF01929">
    <property type="entry name" value="Ribosomal_L14e"/>
    <property type="match status" value="1"/>
</dbReference>
<sequence length="185" mass="21485">MSICGKGIALFERNLNAFHRWTEELSPKNLQNRPETFNFVEVGRVAMIAYGKDKGKLCVIMDIIDQNRALVDGPATGVKRQAVNFKTMHLTGLKMDIPRAIRTATLLKAWQKENMSEQWEKTSWAKKIANREKRANLSDFDRFKLMKAKQARNRLIDVEFGKLRKQWKKVPVKPKKSKKRKTAKK</sequence>
<accession>A0AA89BLZ7</accession>
<organism evidence="7 8">
    <name type="scientific">Pinctada imbricata</name>
    <name type="common">Atlantic pearl-oyster</name>
    <name type="synonym">Pinctada martensii</name>
    <dbReference type="NCBI Taxonomy" id="66713"/>
    <lineage>
        <taxon>Eukaryota</taxon>
        <taxon>Metazoa</taxon>
        <taxon>Spiralia</taxon>
        <taxon>Lophotrochozoa</taxon>
        <taxon>Mollusca</taxon>
        <taxon>Bivalvia</taxon>
        <taxon>Autobranchia</taxon>
        <taxon>Pteriomorphia</taxon>
        <taxon>Pterioida</taxon>
        <taxon>Pterioidea</taxon>
        <taxon>Pteriidae</taxon>
        <taxon>Pinctada</taxon>
    </lineage>
</organism>
<dbReference type="EMBL" id="VSWD01000012">
    <property type="protein sequence ID" value="KAK3086084.1"/>
    <property type="molecule type" value="Genomic_DNA"/>
</dbReference>
<evidence type="ECO:0000313" key="8">
    <source>
        <dbReference type="Proteomes" id="UP001186944"/>
    </source>
</evidence>
<dbReference type="GO" id="GO:0003735">
    <property type="term" value="F:structural constituent of ribosome"/>
    <property type="evidence" value="ECO:0007669"/>
    <property type="project" value="InterPro"/>
</dbReference>
<dbReference type="AlphaFoldDB" id="A0AA89BLZ7"/>
<dbReference type="GO" id="GO:0006412">
    <property type="term" value="P:translation"/>
    <property type="evidence" value="ECO:0007669"/>
    <property type="project" value="InterPro"/>
</dbReference>
<reference evidence="7" key="1">
    <citation type="submission" date="2019-08" db="EMBL/GenBank/DDBJ databases">
        <title>The improved chromosome-level genome for the pearl oyster Pinctada fucata martensii using PacBio sequencing and Hi-C.</title>
        <authorList>
            <person name="Zheng Z."/>
        </authorList>
    </citation>
    <scope>NUCLEOTIDE SEQUENCE</scope>
    <source>
        <strain evidence="7">ZZ-2019</strain>
        <tissue evidence="7">Adductor muscle</tissue>
    </source>
</reference>
<dbReference type="SUPFAM" id="SSF50104">
    <property type="entry name" value="Translation proteins SH3-like domain"/>
    <property type="match status" value="1"/>
</dbReference>
<keyword evidence="2" id="KW-0689">Ribosomal protein</keyword>
<dbReference type="PANTHER" id="PTHR11127:SF2">
    <property type="entry name" value="LARGE RIBOSOMAL SUBUNIT PROTEIN EL14"/>
    <property type="match status" value="1"/>
</dbReference>
<dbReference type="InterPro" id="IPR039660">
    <property type="entry name" value="Ribosomal_eL14"/>
</dbReference>
<evidence type="ECO:0000259" key="6">
    <source>
        <dbReference type="Pfam" id="PF01929"/>
    </source>
</evidence>
<evidence type="ECO:0000313" key="7">
    <source>
        <dbReference type="EMBL" id="KAK3086084.1"/>
    </source>
</evidence>
<comment type="similarity">
    <text evidence="1">Belongs to the eukaryotic ribosomal protein eL14 family.</text>
</comment>